<dbReference type="GO" id="GO:0005524">
    <property type="term" value="F:ATP binding"/>
    <property type="evidence" value="ECO:0007669"/>
    <property type="project" value="UniProtKB-KW"/>
</dbReference>
<sequence>MPLSSRRLQRITAIDPATQPVLERHSLRTCKDVLCRTPFELFQSLDLPRSAFDAMIAAVSHATAPVPRRVSDMLISRKTESTFLPTSLAQLDAALRGGFAFSTITELVGPSGCGKTQFCMMLAVQASLPLEHGGLGGGVVYIDTESAFSATRLVEMAVARYPHVYDNAEAVDKLANRILICSEATCESLMARLDTLDQAIVERGAKLVILDSVASLVRKEYDSKSMVQRTAYLSNVASVLKYLAESFSIPIVVTNQVTTSVSMRASFDGNNYGGASSAQRETDGVENVEAQVTAALGNTWSHCVNTRLVVEYVTDELRTVKIAKSPIAPCASFSYVIEPEGLVIVSDVALFMQRYHLENELDDDFNEPSSDAMPAEPAVVDHSASAAIGVRTALRGGE</sequence>
<keyword evidence="6" id="KW-0238">DNA-binding</keyword>
<evidence type="ECO:0000256" key="7">
    <source>
        <dbReference type="ARBA" id="ARBA00023172"/>
    </source>
</evidence>
<dbReference type="SMART" id="SM00382">
    <property type="entry name" value="AAA"/>
    <property type="match status" value="1"/>
</dbReference>
<evidence type="ECO:0000259" key="10">
    <source>
        <dbReference type="PROSITE" id="PS50162"/>
    </source>
</evidence>
<dbReference type="PROSITE" id="PS50162">
    <property type="entry name" value="RECA_2"/>
    <property type="match status" value="1"/>
</dbReference>
<keyword evidence="3" id="KW-0547">Nucleotide-binding</keyword>
<evidence type="ECO:0000256" key="3">
    <source>
        <dbReference type="ARBA" id="ARBA00022741"/>
    </source>
</evidence>
<organism evidence="11 12">
    <name type="scientific">Capsaspora owczarzaki (strain ATCC 30864)</name>
    <dbReference type="NCBI Taxonomy" id="595528"/>
    <lineage>
        <taxon>Eukaryota</taxon>
        <taxon>Filasterea</taxon>
        <taxon>Capsaspora</taxon>
    </lineage>
</organism>
<gene>
    <name evidence="11" type="ORF">CAOG_001223</name>
</gene>
<dbReference type="STRING" id="595528.A0A0D2X0X1"/>
<dbReference type="PANTHER" id="PTHR46456:SF1">
    <property type="entry name" value="DNA REPAIR PROTEIN RAD51 HOMOLOG 2"/>
    <property type="match status" value="1"/>
</dbReference>
<dbReference type="InterPro" id="IPR058766">
    <property type="entry name" value="HHH_XRCC3_RAD51B"/>
</dbReference>
<keyword evidence="8" id="KW-0234">DNA repair</keyword>
<evidence type="ECO:0000256" key="2">
    <source>
        <dbReference type="ARBA" id="ARBA00007095"/>
    </source>
</evidence>
<dbReference type="AlphaFoldDB" id="A0A0D2X0X1"/>
<dbReference type="GO" id="GO:0000400">
    <property type="term" value="F:four-way junction DNA binding"/>
    <property type="evidence" value="ECO:0007669"/>
    <property type="project" value="TreeGrafter"/>
</dbReference>
<reference evidence="12" key="1">
    <citation type="submission" date="2011-02" db="EMBL/GenBank/DDBJ databases">
        <title>The Genome Sequence of Capsaspora owczarzaki ATCC 30864.</title>
        <authorList>
            <person name="Russ C."/>
            <person name="Cuomo C."/>
            <person name="Burger G."/>
            <person name="Gray M.W."/>
            <person name="Holland P.W.H."/>
            <person name="King N."/>
            <person name="Lang F.B.F."/>
            <person name="Roger A.J."/>
            <person name="Ruiz-Trillo I."/>
            <person name="Young S.K."/>
            <person name="Zeng Q."/>
            <person name="Gargeya S."/>
            <person name="Alvarado L."/>
            <person name="Berlin A."/>
            <person name="Chapman S.B."/>
            <person name="Chen Z."/>
            <person name="Freedman E."/>
            <person name="Gellesch M."/>
            <person name="Goldberg J."/>
            <person name="Griggs A."/>
            <person name="Gujja S."/>
            <person name="Heilman E."/>
            <person name="Heiman D."/>
            <person name="Howarth C."/>
            <person name="Mehta T."/>
            <person name="Neiman D."/>
            <person name="Pearson M."/>
            <person name="Roberts A."/>
            <person name="Saif S."/>
            <person name="Shea T."/>
            <person name="Shenoy N."/>
            <person name="Sisk P."/>
            <person name="Stolte C."/>
            <person name="Sykes S."/>
            <person name="White J."/>
            <person name="Yandava C."/>
            <person name="Haas B."/>
            <person name="Nusbaum C."/>
            <person name="Birren B."/>
        </authorList>
    </citation>
    <scope>NUCLEOTIDE SEQUENCE</scope>
    <source>
        <strain evidence="12">ATCC 30864</strain>
    </source>
</reference>
<dbReference type="EMBL" id="KE346361">
    <property type="protein sequence ID" value="KJE89799.1"/>
    <property type="molecule type" value="Genomic_DNA"/>
</dbReference>
<evidence type="ECO:0000256" key="6">
    <source>
        <dbReference type="ARBA" id="ARBA00023125"/>
    </source>
</evidence>
<dbReference type="Pfam" id="PF08423">
    <property type="entry name" value="Rad51"/>
    <property type="match status" value="1"/>
</dbReference>
<evidence type="ECO:0000256" key="4">
    <source>
        <dbReference type="ARBA" id="ARBA00022763"/>
    </source>
</evidence>
<dbReference type="PANTHER" id="PTHR46456">
    <property type="entry name" value="DNA REPAIR PROTEIN RAD51 HOMOLOG 2"/>
    <property type="match status" value="1"/>
</dbReference>
<dbReference type="GO" id="GO:0000724">
    <property type="term" value="P:double-strand break repair via homologous recombination"/>
    <property type="evidence" value="ECO:0007669"/>
    <property type="project" value="InterPro"/>
</dbReference>
<dbReference type="GO" id="GO:0140664">
    <property type="term" value="F:ATP-dependent DNA damage sensor activity"/>
    <property type="evidence" value="ECO:0007669"/>
    <property type="project" value="InterPro"/>
</dbReference>
<dbReference type="GO" id="GO:0005657">
    <property type="term" value="C:replication fork"/>
    <property type="evidence" value="ECO:0007669"/>
    <property type="project" value="TreeGrafter"/>
</dbReference>
<accession>A0A0D2X0X1</accession>
<dbReference type="GO" id="GO:0003690">
    <property type="term" value="F:double-stranded DNA binding"/>
    <property type="evidence" value="ECO:0007669"/>
    <property type="project" value="TreeGrafter"/>
</dbReference>
<dbReference type="InterPro" id="IPR003593">
    <property type="entry name" value="AAA+_ATPase"/>
</dbReference>
<dbReference type="InterPro" id="IPR016467">
    <property type="entry name" value="DNA_recomb/repair_RecA-like"/>
</dbReference>
<dbReference type="Proteomes" id="UP000008743">
    <property type="component" value="Unassembled WGS sequence"/>
</dbReference>
<evidence type="ECO:0000256" key="8">
    <source>
        <dbReference type="ARBA" id="ARBA00023204"/>
    </source>
</evidence>
<keyword evidence="7" id="KW-0233">DNA recombination</keyword>
<feature type="domain" description="RecA family profile 1" evidence="10">
    <location>
        <begin position="80"/>
        <end position="257"/>
    </location>
</feature>
<evidence type="ECO:0000256" key="5">
    <source>
        <dbReference type="ARBA" id="ARBA00022840"/>
    </source>
</evidence>
<dbReference type="InterPro" id="IPR013632">
    <property type="entry name" value="Rad51_C"/>
</dbReference>
<dbReference type="GO" id="GO:0033063">
    <property type="term" value="C:Rad51B-Rad51C-Rad51D-XRCC2 complex"/>
    <property type="evidence" value="ECO:0007669"/>
    <property type="project" value="InterPro"/>
</dbReference>
<evidence type="ECO:0000313" key="12">
    <source>
        <dbReference type="Proteomes" id="UP000008743"/>
    </source>
</evidence>
<evidence type="ECO:0000256" key="9">
    <source>
        <dbReference type="ARBA" id="ARBA00023242"/>
    </source>
</evidence>
<protein>
    <recommendedName>
        <fullName evidence="10">RecA family profile 1 domain-containing protein</fullName>
    </recommendedName>
</protein>
<dbReference type="PhylomeDB" id="A0A0D2X0X1"/>
<dbReference type="GO" id="GO:0003697">
    <property type="term" value="F:single-stranded DNA binding"/>
    <property type="evidence" value="ECO:0007669"/>
    <property type="project" value="TreeGrafter"/>
</dbReference>
<dbReference type="Gene3D" id="3.40.50.300">
    <property type="entry name" value="P-loop containing nucleotide triphosphate hydrolases"/>
    <property type="match status" value="1"/>
</dbReference>
<keyword evidence="9" id="KW-0539">Nucleus</keyword>
<comment type="similarity">
    <text evidence="2">Belongs to the RecA family. RAD51 subfamily.</text>
</comment>
<dbReference type="InterPro" id="IPR020588">
    <property type="entry name" value="RecA_ATP-bd"/>
</dbReference>
<dbReference type="PIRSF" id="PIRSF005856">
    <property type="entry name" value="Rad51"/>
    <property type="match status" value="1"/>
</dbReference>
<name>A0A0D2X0X1_CAPO3</name>
<dbReference type="InParanoid" id="A0A0D2X0X1"/>
<dbReference type="OrthoDB" id="5957327at2759"/>
<evidence type="ECO:0000313" key="11">
    <source>
        <dbReference type="EMBL" id="KJE89799.1"/>
    </source>
</evidence>
<dbReference type="InterPro" id="IPR030548">
    <property type="entry name" value="RAD51B"/>
</dbReference>
<keyword evidence="4" id="KW-0227">DNA damage</keyword>
<dbReference type="CDD" id="cd19493">
    <property type="entry name" value="Rad51B"/>
    <property type="match status" value="1"/>
</dbReference>
<evidence type="ECO:0000256" key="1">
    <source>
        <dbReference type="ARBA" id="ARBA00004123"/>
    </source>
</evidence>
<dbReference type="SUPFAM" id="SSF52540">
    <property type="entry name" value="P-loop containing nucleoside triphosphate hydrolases"/>
    <property type="match status" value="1"/>
</dbReference>
<dbReference type="InterPro" id="IPR027417">
    <property type="entry name" value="P-loop_NTPase"/>
</dbReference>
<dbReference type="Pfam" id="PF26169">
    <property type="entry name" value="HHH_XRCC3_RpoA"/>
    <property type="match status" value="1"/>
</dbReference>
<keyword evidence="12" id="KW-1185">Reference proteome</keyword>
<keyword evidence="5" id="KW-0067">ATP-binding</keyword>
<comment type="subcellular location">
    <subcellularLocation>
        <location evidence="1">Nucleus</location>
    </subcellularLocation>
</comment>
<proteinExistence type="inferred from homology"/>